<dbReference type="InterPro" id="IPR010139">
    <property type="entry name" value="Imidazole-glycPsynth_HisH"/>
</dbReference>
<dbReference type="GO" id="GO:0016829">
    <property type="term" value="F:lyase activity"/>
    <property type="evidence" value="ECO:0007669"/>
    <property type="project" value="UniProtKB-KW"/>
</dbReference>
<keyword evidence="5 10" id="KW-0315">Glutamine amidotransferase</keyword>
<keyword evidence="4 10" id="KW-0378">Hydrolase</keyword>
<dbReference type="EC" id="3.5.1.2" evidence="10"/>
<evidence type="ECO:0000256" key="7">
    <source>
        <dbReference type="ARBA" id="ARBA00023239"/>
    </source>
</evidence>
<name>A0A0I9RQU6_BACFG</name>
<evidence type="ECO:0000256" key="2">
    <source>
        <dbReference type="ARBA" id="ARBA00011152"/>
    </source>
</evidence>
<dbReference type="InterPro" id="IPR017926">
    <property type="entry name" value="GATASE"/>
</dbReference>
<dbReference type="GO" id="GO:0000107">
    <property type="term" value="F:imidazoleglycerol-phosphate synthase activity"/>
    <property type="evidence" value="ECO:0007669"/>
    <property type="project" value="UniProtKB-UniRule"/>
</dbReference>
<accession>A0A0I9RQU6</accession>
<keyword evidence="6 10" id="KW-0368">Histidine biosynthesis</keyword>
<dbReference type="AlphaFoldDB" id="A0A0I9RQU6"/>
<dbReference type="HAMAP" id="MF_00278">
    <property type="entry name" value="HisH"/>
    <property type="match status" value="1"/>
</dbReference>
<feature type="active site" evidence="10 11">
    <location>
        <position position="188"/>
    </location>
</feature>
<gene>
    <name evidence="10" type="primary">hisH</name>
    <name evidence="13" type="ORF">EE52_0208635</name>
</gene>
<dbReference type="PIRSF" id="PIRSF000495">
    <property type="entry name" value="Amidotransf_hisH"/>
    <property type="match status" value="1"/>
</dbReference>
<keyword evidence="3 10" id="KW-0028">Amino-acid biosynthesis</keyword>
<dbReference type="PROSITE" id="PS51273">
    <property type="entry name" value="GATASE_TYPE_1"/>
    <property type="match status" value="1"/>
</dbReference>
<reference evidence="13" key="1">
    <citation type="book" date="2014" name="THE 24TH EUROPEAN CONGRESS OF CLINICAL MICROBIOLOGY AND INFECTIOUS DISEASES" publisher="ECCMID 2014" city="Barcelona, Spain">
        <title>Identification of resistance genes in three multidrug-resistant Bacteroides fragilis isolates by whole genome sequencing.</title>
        <editorList>
            <person name="Unknown"/>
            <person name="A."/>
        </editorList>
        <authorList>
            <person name="Sydenham T.V."/>
            <person name="Hasman H."/>
            <person name="Wang M."/>
            <person name="Soki J."/>
            <person name="Nagy E."/>
            <person name="Justesen U.S."/>
        </authorList>
    </citation>
    <scope>NUCLEOTIDE SEQUENCE</scope>
    <source>
        <strain evidence="13">DCMOUH0018B</strain>
    </source>
</reference>
<comment type="subcellular location">
    <subcellularLocation>
        <location evidence="10">Cytoplasm</location>
    </subcellularLocation>
</comment>
<dbReference type="PANTHER" id="PTHR42701">
    <property type="entry name" value="IMIDAZOLE GLYCEROL PHOSPHATE SYNTHASE SUBUNIT HISH"/>
    <property type="match status" value="1"/>
</dbReference>
<evidence type="ECO:0000256" key="10">
    <source>
        <dbReference type="HAMAP-Rule" id="MF_00278"/>
    </source>
</evidence>
<evidence type="ECO:0000256" key="11">
    <source>
        <dbReference type="PIRSR" id="PIRSR000495-1"/>
    </source>
</evidence>
<dbReference type="GO" id="GO:0000105">
    <property type="term" value="P:L-histidine biosynthetic process"/>
    <property type="evidence" value="ECO:0007669"/>
    <property type="project" value="UniProtKB-UniRule"/>
</dbReference>
<comment type="pathway">
    <text evidence="1 10">Amino-acid biosynthesis; L-histidine biosynthesis; L-histidine from 5-phospho-alpha-D-ribose 1-diphosphate: step 5/9.</text>
</comment>
<dbReference type="PATRIC" id="fig|817.52.peg.3817"/>
<evidence type="ECO:0000256" key="6">
    <source>
        <dbReference type="ARBA" id="ARBA00023102"/>
    </source>
</evidence>
<comment type="catalytic activity">
    <reaction evidence="8 10">
        <text>5-[(5-phospho-1-deoxy-D-ribulos-1-ylimino)methylamino]-1-(5-phospho-beta-D-ribosyl)imidazole-4-carboxamide + L-glutamine = D-erythro-1-(imidazol-4-yl)glycerol 3-phosphate + 5-amino-1-(5-phospho-beta-D-ribosyl)imidazole-4-carboxamide + L-glutamate + H(+)</text>
        <dbReference type="Rhea" id="RHEA:24793"/>
        <dbReference type="ChEBI" id="CHEBI:15378"/>
        <dbReference type="ChEBI" id="CHEBI:29985"/>
        <dbReference type="ChEBI" id="CHEBI:58278"/>
        <dbReference type="ChEBI" id="CHEBI:58359"/>
        <dbReference type="ChEBI" id="CHEBI:58475"/>
        <dbReference type="ChEBI" id="CHEBI:58525"/>
        <dbReference type="EC" id="4.3.2.10"/>
    </reaction>
</comment>
<dbReference type="GO" id="GO:0005737">
    <property type="term" value="C:cytoplasm"/>
    <property type="evidence" value="ECO:0007669"/>
    <property type="project" value="UniProtKB-SubCell"/>
</dbReference>
<dbReference type="NCBIfam" id="TIGR01855">
    <property type="entry name" value="IMP_synth_hisH"/>
    <property type="match status" value="1"/>
</dbReference>
<keyword evidence="7 10" id="KW-0456">Lyase</keyword>
<comment type="subunit">
    <text evidence="2 10">Heterodimer of HisH and HisF.</text>
</comment>
<keyword evidence="10" id="KW-0963">Cytoplasm</keyword>
<dbReference type="InterPro" id="IPR029062">
    <property type="entry name" value="Class_I_gatase-like"/>
</dbReference>
<dbReference type="CDD" id="cd01748">
    <property type="entry name" value="GATase1_IGP_Synthase"/>
    <property type="match status" value="1"/>
</dbReference>
<dbReference type="GO" id="GO:0004359">
    <property type="term" value="F:glutaminase activity"/>
    <property type="evidence" value="ECO:0007669"/>
    <property type="project" value="UniProtKB-EC"/>
</dbReference>
<evidence type="ECO:0000256" key="5">
    <source>
        <dbReference type="ARBA" id="ARBA00022962"/>
    </source>
</evidence>
<evidence type="ECO:0000259" key="12">
    <source>
        <dbReference type="Pfam" id="PF00117"/>
    </source>
</evidence>
<evidence type="ECO:0000256" key="1">
    <source>
        <dbReference type="ARBA" id="ARBA00005091"/>
    </source>
</evidence>
<dbReference type="UniPathway" id="UPA00031">
    <property type="reaction ID" value="UER00010"/>
</dbReference>
<dbReference type="RefSeq" id="WP_032543523.1">
    <property type="nucleotide sequence ID" value="NZ_CAEUHN010000018.1"/>
</dbReference>
<dbReference type="SUPFAM" id="SSF52317">
    <property type="entry name" value="Class I glutamine amidotransferase-like"/>
    <property type="match status" value="1"/>
</dbReference>
<evidence type="ECO:0000256" key="8">
    <source>
        <dbReference type="ARBA" id="ARBA00047838"/>
    </source>
</evidence>
<evidence type="ECO:0000256" key="3">
    <source>
        <dbReference type="ARBA" id="ARBA00022605"/>
    </source>
</evidence>
<dbReference type="EMBL" id="JMZZ02000105">
    <property type="protein sequence ID" value="KFX75119.1"/>
    <property type="molecule type" value="Genomic_DNA"/>
</dbReference>
<evidence type="ECO:0000256" key="4">
    <source>
        <dbReference type="ARBA" id="ARBA00022801"/>
    </source>
</evidence>
<dbReference type="PANTHER" id="PTHR42701:SF1">
    <property type="entry name" value="IMIDAZOLE GLYCEROL PHOSPHATE SYNTHASE SUBUNIT HISH"/>
    <property type="match status" value="1"/>
</dbReference>
<organism evidence="13">
    <name type="scientific">Bacteroides fragilis</name>
    <dbReference type="NCBI Taxonomy" id="817"/>
    <lineage>
        <taxon>Bacteria</taxon>
        <taxon>Pseudomonadati</taxon>
        <taxon>Bacteroidota</taxon>
        <taxon>Bacteroidia</taxon>
        <taxon>Bacteroidales</taxon>
        <taxon>Bacteroidaceae</taxon>
        <taxon>Bacteroides</taxon>
    </lineage>
</organism>
<evidence type="ECO:0000256" key="9">
    <source>
        <dbReference type="ARBA" id="ARBA00049534"/>
    </source>
</evidence>
<protein>
    <recommendedName>
        <fullName evidence="10">Imidazole glycerol phosphate synthase subunit HisH</fullName>
        <ecNumber evidence="10">4.3.2.10</ecNumber>
    </recommendedName>
    <alternativeName>
        <fullName evidence="10">IGP synthase glutaminase subunit</fullName>
        <ecNumber evidence="10">3.5.1.2</ecNumber>
    </alternativeName>
    <alternativeName>
        <fullName evidence="10">IGP synthase subunit HisH</fullName>
    </alternativeName>
    <alternativeName>
        <fullName evidence="10">ImGP synthase subunit HisH</fullName>
        <shortName evidence="10">IGPS subunit HisH</shortName>
    </alternativeName>
</protein>
<comment type="function">
    <text evidence="10">IGPS catalyzes the conversion of PRFAR and glutamine to IGP, AICAR and glutamate. The HisH subunit catalyzes the hydrolysis of glutamine to glutamate and ammonia as part of the synthesis of IGP and AICAR. The resulting ammonia molecule is channeled to the active site of HisF.</text>
</comment>
<comment type="catalytic activity">
    <reaction evidence="9 10">
        <text>L-glutamine + H2O = L-glutamate + NH4(+)</text>
        <dbReference type="Rhea" id="RHEA:15889"/>
        <dbReference type="ChEBI" id="CHEBI:15377"/>
        <dbReference type="ChEBI" id="CHEBI:28938"/>
        <dbReference type="ChEBI" id="CHEBI:29985"/>
        <dbReference type="ChEBI" id="CHEBI:58359"/>
        <dbReference type="EC" id="3.5.1.2"/>
    </reaction>
</comment>
<proteinExistence type="inferred from homology"/>
<feature type="active site" description="Nucleophile" evidence="10 11">
    <location>
        <position position="80"/>
    </location>
</feature>
<evidence type="ECO:0000313" key="13">
    <source>
        <dbReference type="EMBL" id="KFX75119.1"/>
    </source>
</evidence>
<dbReference type="Gene3D" id="3.40.50.880">
    <property type="match status" value="1"/>
</dbReference>
<feature type="domain" description="Glutamine amidotransferase" evidence="12">
    <location>
        <begin position="4"/>
        <end position="201"/>
    </location>
</feature>
<comment type="caution">
    <text evidence="13">The sequence shown here is derived from an EMBL/GenBank/DDBJ whole genome shotgun (WGS) entry which is preliminary data.</text>
</comment>
<feature type="active site" evidence="10 11">
    <location>
        <position position="186"/>
    </location>
</feature>
<dbReference type="Pfam" id="PF00117">
    <property type="entry name" value="GATase"/>
    <property type="match status" value="1"/>
</dbReference>
<sequence>MITILDYGSGNINAIKNIYERLNIPFEFAATKEQLQGADHILLPGVGAFDETIFTLMAKGYLEVLNKKVLDEKVPLLGICVGMQMLADSSEEGKLNGLGWIHGKVKKFDKNLIPGKPKIPHLGWNSIEIMQECLLFKDIDPEVGFYFVHSYYYECADESNVVCKTQYGKSFHSAINNENIYGVQFHPEKSHDNGIQLLRNFANL</sequence>
<dbReference type="EC" id="4.3.2.10" evidence="10"/>
<reference evidence="13" key="2">
    <citation type="submission" date="2014-07" db="EMBL/GenBank/DDBJ databases">
        <title>Genetics and epidemiology of antimicrobial resistance in B. fragilis group.</title>
        <authorList>
            <person name="Sydenham T.V."/>
            <person name="Hasman H."/>
            <person name="Kemp M."/>
            <person name="Justesen U.S."/>
        </authorList>
    </citation>
    <scope>NUCLEOTIDE SEQUENCE [LARGE SCALE GENOMIC DNA]</scope>
    <source>
        <strain evidence="13">DCMOUH0018B</strain>
    </source>
</reference>